<proteinExistence type="predicted"/>
<gene>
    <name evidence="2" type="ordered locus">H16_A3221</name>
    <name evidence="3" type="ORF">E6A55_16405</name>
</gene>
<keyword evidence="4" id="KW-1185">Reference proteome</keyword>
<dbReference type="GO" id="GO:0016747">
    <property type="term" value="F:acyltransferase activity, transferring groups other than amino-acyl groups"/>
    <property type="evidence" value="ECO:0007669"/>
    <property type="project" value="InterPro"/>
</dbReference>
<name>Q0K6S5_CUPNH</name>
<dbReference type="InterPro" id="IPR016181">
    <property type="entry name" value="Acyl_CoA_acyltransferase"/>
</dbReference>
<dbReference type="STRING" id="381666.H16_A3221"/>
<evidence type="ECO:0000313" key="4">
    <source>
        <dbReference type="Proteomes" id="UP000008210"/>
    </source>
</evidence>
<dbReference type="InterPro" id="IPR000182">
    <property type="entry name" value="GNAT_dom"/>
</dbReference>
<dbReference type="AlphaFoldDB" id="Q0K6S5"/>
<dbReference type="PROSITE" id="PS51186">
    <property type="entry name" value="GNAT"/>
    <property type="match status" value="1"/>
</dbReference>
<dbReference type="SUPFAM" id="SSF55729">
    <property type="entry name" value="Acyl-CoA N-acyltransferases (Nat)"/>
    <property type="match status" value="1"/>
</dbReference>
<dbReference type="EC" id="2.3.1.-" evidence="2"/>
<dbReference type="Proteomes" id="UP000008210">
    <property type="component" value="Chromosome 1"/>
</dbReference>
<dbReference type="Proteomes" id="UP000296079">
    <property type="component" value="Chromosome 1"/>
</dbReference>
<reference evidence="2 4" key="1">
    <citation type="journal article" date="2006" name="Nat. Biotechnol.">
        <title>Genome sequence of the bioplastic-producing 'Knallgas' bacterium Ralstonia eutropha H16.</title>
        <authorList>
            <person name="Pohlmann A."/>
            <person name="Fricke W.F."/>
            <person name="Reinecke F."/>
            <person name="Kusian B."/>
            <person name="Liesegang H."/>
            <person name="Cramm R."/>
            <person name="Eitinger T."/>
            <person name="Ewering C."/>
            <person name="Potter M."/>
            <person name="Schwartz E."/>
            <person name="Strittmatter A."/>
            <person name="Voss I."/>
            <person name="Gottschalk G."/>
            <person name="Steinbuechel A."/>
            <person name="Friedrich B."/>
            <person name="Bowien B."/>
        </authorList>
    </citation>
    <scope>NUCLEOTIDE SEQUENCE [LARGE SCALE GENOMIC DNA]</scope>
    <source>
        <strain evidence="4">ATCC 17699 / DSM 428 / KCTC 22496 / NCIMB 10442 / H16 / Stanier 337</strain>
        <strain evidence="2">H16</strain>
    </source>
</reference>
<protein>
    <submittedName>
        <fullName evidence="2 3">Acetyltransferase</fullName>
        <ecNumber evidence="2">2.3.1.-</ecNumber>
    </submittedName>
</protein>
<reference evidence="3 5" key="2">
    <citation type="submission" date="2019-04" db="EMBL/GenBank/DDBJ databases">
        <title>Long-read de novo sequencing of Cupriavidus necator H16.</title>
        <authorList>
            <person name="Little G.T."/>
            <person name="Ehsaan M."/>
            <person name="Arenas-Lopez C."/>
            <person name="Jawed K."/>
            <person name="Winzer K."/>
            <person name="Kovacs K."/>
            <person name="Malys N."/>
            <person name="Minton N.P."/>
        </authorList>
    </citation>
    <scope>NUCLEOTIDE SEQUENCE [LARGE SCALE GENOMIC DNA]</scope>
    <source>
        <strain evidence="3 5">H16</strain>
    </source>
</reference>
<evidence type="ECO:0000313" key="2">
    <source>
        <dbReference type="EMBL" id="CAJ94296.1"/>
    </source>
</evidence>
<keyword evidence="2" id="KW-0012">Acyltransferase</keyword>
<sequence>MKVRAAKQGDLGWLLVLHSGGAFNRWIMRGPEDLQSLADEFSFKLAAQRKRQGVFVVVDVNGIGRGYGVLLLSLTGDSAHVEFGVDPRYQRKGIGGALLDEILRAGCRIGPKLKRVKAVCHQDNEGCIRLLRSRGFMSSAAPDIAALPYLSWHLIVDAGEIPACSPRFINGA</sequence>
<evidence type="ECO:0000313" key="5">
    <source>
        <dbReference type="Proteomes" id="UP000296079"/>
    </source>
</evidence>
<evidence type="ECO:0000313" key="3">
    <source>
        <dbReference type="EMBL" id="QCC02722.1"/>
    </source>
</evidence>
<dbReference type="OrthoDB" id="5525374at2"/>
<dbReference type="EMBL" id="CP039287">
    <property type="protein sequence ID" value="QCC02722.1"/>
    <property type="molecule type" value="Genomic_DNA"/>
</dbReference>
<dbReference type="HOGENOM" id="CLU_1552739_0_0_4"/>
<dbReference type="Gene3D" id="3.40.630.30">
    <property type="match status" value="1"/>
</dbReference>
<dbReference type="KEGG" id="reh:H16_A3221"/>
<feature type="domain" description="N-acetyltransferase" evidence="1">
    <location>
        <begin position="1"/>
        <end position="156"/>
    </location>
</feature>
<dbReference type="Pfam" id="PF00583">
    <property type="entry name" value="Acetyltransf_1"/>
    <property type="match status" value="1"/>
</dbReference>
<keyword evidence="2" id="KW-0808">Transferase</keyword>
<dbReference type="EMBL" id="AM260479">
    <property type="protein sequence ID" value="CAJ94296.1"/>
    <property type="molecule type" value="Genomic_DNA"/>
</dbReference>
<evidence type="ECO:0000259" key="1">
    <source>
        <dbReference type="PROSITE" id="PS51186"/>
    </source>
</evidence>
<accession>Q0K6S5</accession>
<organism evidence="2 4">
    <name type="scientific">Cupriavidus necator (strain ATCC 17699 / DSM 428 / KCTC 22496 / NCIMB 10442 / H16 / Stanier 337)</name>
    <name type="common">Ralstonia eutropha</name>
    <dbReference type="NCBI Taxonomy" id="381666"/>
    <lineage>
        <taxon>Bacteria</taxon>
        <taxon>Pseudomonadati</taxon>
        <taxon>Pseudomonadota</taxon>
        <taxon>Betaproteobacteria</taxon>
        <taxon>Burkholderiales</taxon>
        <taxon>Burkholderiaceae</taxon>
        <taxon>Cupriavidus</taxon>
    </lineage>
</organism>
<dbReference type="CDD" id="cd04301">
    <property type="entry name" value="NAT_SF"/>
    <property type="match status" value="1"/>
</dbReference>